<reference evidence="1 2" key="1">
    <citation type="submission" date="2015-03" db="EMBL/GenBank/DDBJ databases">
        <authorList>
            <person name="McCorrison J."/>
            <person name="Sanka R."/>
            <person name="Adams M."/>
            <person name="Brinkac L."/>
            <person name="Nierman W."/>
            <person name="Sutton G."/>
            <person name="Nelson K."/>
            <person name="Kiedrowski L."/>
            <person name="Guerrero D."/>
            <person name="Bonomo R."/>
        </authorList>
    </citation>
    <scope>NUCLEOTIDE SEQUENCE [LARGE SCALE GENOMIC DNA]</scope>
    <source>
        <strain evidence="1 2">35699</strain>
    </source>
</reference>
<dbReference type="Pfam" id="PF13148">
    <property type="entry name" value="DUF3987"/>
    <property type="match status" value="1"/>
</dbReference>
<proteinExistence type="predicted"/>
<dbReference type="EMBL" id="JZYX01000054">
    <property type="protein sequence ID" value="KJN20497.1"/>
    <property type="molecule type" value="Genomic_DNA"/>
</dbReference>
<gene>
    <name evidence="1" type="ORF">SS37_21005</name>
</gene>
<evidence type="ECO:0008006" key="3">
    <source>
        <dbReference type="Google" id="ProtNLM"/>
    </source>
</evidence>
<dbReference type="RefSeq" id="WP_032729482.1">
    <property type="nucleotide sequence ID" value="NZ_JZYX01000054.1"/>
</dbReference>
<evidence type="ECO:0000313" key="1">
    <source>
        <dbReference type="EMBL" id="KJN20497.1"/>
    </source>
</evidence>
<protein>
    <recommendedName>
        <fullName evidence="3">DUF3987 domain-containing protein</fullName>
    </recommendedName>
</protein>
<dbReference type="PATRIC" id="fig|1619248.3.peg.3882"/>
<dbReference type="AlphaFoldDB" id="A0A0F1AF78"/>
<dbReference type="Proteomes" id="UP000033352">
    <property type="component" value="Unassembled WGS sequence"/>
</dbReference>
<dbReference type="OrthoDB" id="9067983at2"/>
<organism evidence="1 2">
    <name type="scientific">Enterobacter sichuanensis</name>
    <dbReference type="NCBI Taxonomy" id="2071710"/>
    <lineage>
        <taxon>Bacteria</taxon>
        <taxon>Pseudomonadati</taxon>
        <taxon>Pseudomonadota</taxon>
        <taxon>Gammaproteobacteria</taxon>
        <taxon>Enterobacterales</taxon>
        <taxon>Enterobacteriaceae</taxon>
        <taxon>Enterobacter</taxon>
        <taxon>Enterobacter cloacae complex</taxon>
    </lineage>
</organism>
<dbReference type="InterPro" id="IPR025048">
    <property type="entry name" value="DUF3987"/>
</dbReference>
<name>A0A0F1AF78_9ENTR</name>
<evidence type="ECO:0000313" key="2">
    <source>
        <dbReference type="Proteomes" id="UP000033352"/>
    </source>
</evidence>
<accession>A0A0F1AF78</accession>
<comment type="caution">
    <text evidence="1">The sequence shown here is derived from an EMBL/GenBank/DDBJ whole genome shotgun (WGS) entry which is preliminary data.</text>
</comment>
<sequence>MSNLNNYPTDVFPSVLRNVITTLHEDTLIPIEMIGSTVLAALSLALQPLVEVASPFGNKKPEPCSLYFLTLAKSGEGKSPLRELLMTPFDEFASEMHEEYEDLLDVYKKDHAIWSLKEKALNRNYQKAVKNGGEGEVEELLLREHQAAEPKKPRAFEMFYEDATPEGIIQGLSEYPYAGVFADEAMTFFTGQLKNNLGLLNKIWKNEPLSVSRKKEGTIRLNAYLTFLLMVQPEVFEEYLERHGKKAVSSGFLARFLFTETVSTIGQRRINLNQDNSRQALDNLFIHLNKFLEEQKEHFYDTSKSKRTLTLTEGAKKLFEEKISQYQLNIAKNQCWEHIPEFVSKASSQAIRMAAIFDCYSESDISEQYLKNAFTITEWHLNQAAKYFYKLSTQYQLQQDVYQLFDWIKNRFANPTGVMKVTNFQTGQVTGVRINPWQPFSKNELETHGPARLRRIERLTPALNQLIQLGLVVTICYPPQRAIYIAAAQLDAHGYIYPLNPFFNKFNTVDYRNNATPPLSGYDPNRLQWQ</sequence>